<dbReference type="Proteomes" id="UP000316092">
    <property type="component" value="Unassembled WGS sequence"/>
</dbReference>
<dbReference type="PRINTS" id="PR00146">
    <property type="entry name" value="DHPICSNTHASE"/>
</dbReference>
<name>A0A553UNC7_9DEIO</name>
<keyword evidence="2 3" id="KW-0456">Lyase</keyword>
<dbReference type="CDD" id="cd00408">
    <property type="entry name" value="DHDPS-like"/>
    <property type="match status" value="1"/>
</dbReference>
<sequence>MTNFQGVYTIMPTAFDAAGALDLASMDRLTKMLIGTGVDGVVVLGVLGEAGKLDQAEQQAVLETTVAASAGRIPVFAGAGAEGTRIAVKKATQMTQWGASGLLVAPPRGAGPAAIAEYYREIGEQSTVPIILHDYPAATGVTMSADLVERLAKEVEAVKVIKLEEPPSGPKVSTLKRRVPDLSVVGGLGGMYFYQELLRGADGIMTGFSFPEVLVEIFAHFTAGRRAEAAQTFYQAAPLLMYEFQPGTGLAIRKEIYRLRGAIQDAHVRHPGSQIDAQLQEEIRDVLLFCGRWPQAAS</sequence>
<evidence type="ECO:0000313" key="5">
    <source>
        <dbReference type="EMBL" id="TSA81724.1"/>
    </source>
</evidence>
<dbReference type="AlphaFoldDB" id="A0A553UNC7"/>
<protein>
    <submittedName>
        <fullName evidence="5">Dihydrodipicolinate synthase family protein</fullName>
    </submittedName>
</protein>
<dbReference type="RefSeq" id="WP_143721592.1">
    <property type="nucleotide sequence ID" value="NZ_VKDB01000021.1"/>
</dbReference>
<dbReference type="GO" id="GO:0005829">
    <property type="term" value="C:cytosol"/>
    <property type="evidence" value="ECO:0007669"/>
    <property type="project" value="TreeGrafter"/>
</dbReference>
<evidence type="ECO:0000256" key="3">
    <source>
        <dbReference type="PIRNR" id="PIRNR001365"/>
    </source>
</evidence>
<dbReference type="SUPFAM" id="SSF51569">
    <property type="entry name" value="Aldolase"/>
    <property type="match status" value="1"/>
</dbReference>
<evidence type="ECO:0000256" key="4">
    <source>
        <dbReference type="PIRSR" id="PIRSR001365-2"/>
    </source>
</evidence>
<dbReference type="PANTHER" id="PTHR12128">
    <property type="entry name" value="DIHYDRODIPICOLINATE SYNTHASE"/>
    <property type="match status" value="1"/>
</dbReference>
<dbReference type="OrthoDB" id="9771791at2"/>
<proteinExistence type="inferred from homology"/>
<evidence type="ECO:0000313" key="6">
    <source>
        <dbReference type="Proteomes" id="UP000316092"/>
    </source>
</evidence>
<keyword evidence="6" id="KW-1185">Reference proteome</keyword>
<dbReference type="Pfam" id="PF00701">
    <property type="entry name" value="DHDPS"/>
    <property type="match status" value="1"/>
</dbReference>
<reference evidence="5 6" key="1">
    <citation type="submission" date="2019-07" db="EMBL/GenBank/DDBJ databases">
        <title>Deinococcus detaillus sp. nov., isolated from humus soil in Antarctica.</title>
        <authorList>
            <person name="Zhang K."/>
        </authorList>
    </citation>
    <scope>NUCLEOTIDE SEQUENCE [LARGE SCALE GENOMIC DNA]</scope>
    <source>
        <strain evidence="5 6">H1</strain>
    </source>
</reference>
<dbReference type="Gene3D" id="3.20.20.70">
    <property type="entry name" value="Aldolase class I"/>
    <property type="match status" value="1"/>
</dbReference>
<dbReference type="InterPro" id="IPR002220">
    <property type="entry name" value="DapA-like"/>
</dbReference>
<evidence type="ECO:0000256" key="2">
    <source>
        <dbReference type="ARBA" id="ARBA00023239"/>
    </source>
</evidence>
<organism evidence="5 6">
    <name type="scientific">Deinococcus detaillensis</name>
    <dbReference type="NCBI Taxonomy" id="2592048"/>
    <lineage>
        <taxon>Bacteria</taxon>
        <taxon>Thermotogati</taxon>
        <taxon>Deinococcota</taxon>
        <taxon>Deinococci</taxon>
        <taxon>Deinococcales</taxon>
        <taxon>Deinococcaceae</taxon>
        <taxon>Deinococcus</taxon>
    </lineage>
</organism>
<evidence type="ECO:0000256" key="1">
    <source>
        <dbReference type="ARBA" id="ARBA00007592"/>
    </source>
</evidence>
<gene>
    <name evidence="5" type="ORF">FNU79_14840</name>
</gene>
<dbReference type="GO" id="GO:0008840">
    <property type="term" value="F:4-hydroxy-tetrahydrodipicolinate synthase activity"/>
    <property type="evidence" value="ECO:0007669"/>
    <property type="project" value="TreeGrafter"/>
</dbReference>
<dbReference type="SMART" id="SM01130">
    <property type="entry name" value="DHDPS"/>
    <property type="match status" value="1"/>
</dbReference>
<dbReference type="PANTHER" id="PTHR12128:SF66">
    <property type="entry name" value="4-HYDROXY-2-OXOGLUTARATE ALDOLASE, MITOCHONDRIAL"/>
    <property type="match status" value="1"/>
</dbReference>
<dbReference type="InterPro" id="IPR013785">
    <property type="entry name" value="Aldolase_TIM"/>
</dbReference>
<dbReference type="EMBL" id="VKDB01000021">
    <property type="protein sequence ID" value="TSA81724.1"/>
    <property type="molecule type" value="Genomic_DNA"/>
</dbReference>
<comment type="caution">
    <text evidence="5">The sequence shown here is derived from an EMBL/GenBank/DDBJ whole genome shotgun (WGS) entry which is preliminary data.</text>
</comment>
<dbReference type="PIRSF" id="PIRSF001365">
    <property type="entry name" value="DHDPS"/>
    <property type="match status" value="1"/>
</dbReference>
<feature type="binding site" evidence="4">
    <location>
        <position position="205"/>
    </location>
    <ligand>
        <name>pyruvate</name>
        <dbReference type="ChEBI" id="CHEBI:15361"/>
    </ligand>
</feature>
<comment type="similarity">
    <text evidence="1 3">Belongs to the DapA family.</text>
</comment>
<accession>A0A553UNC7</accession>